<sequence length="430" mass="46232">MAFLIDFSSDDDEPFDDDDDFVPPSKMPKPSTGPARNSDIRTRARELLQRGKRLEAQAAFGGQQQPLVQPAAQQLVLPPAPPAQPIAQQPAQPIAYQPAQPIAYQPAQPIAQHPAQQIVQPLAEEAQQPAVGPVQEAGAPPPPPPPSKVRQARLSRFESHQAQLQTEQQQQQAASDVPPPPQQQSAIEDSQQAASSNIDVPASFQQLAAIHKDSEQSSSDSDVSGLPTQQRVSQPDSQASSIVAVIPTPPKESAVLQPSSAQGASSSPDVLAGQSCLQLAPVLPSVLNGGNPSTVVIQVYNFNSGGGRAQAQDEQLPPYIQRMLAEFNQRFNQPPAVVEIAEDKPPTASPRVAVVTEAAASAVVDLTDTDDEVLLPIQFLHELSHSHSAYDLVPRSSAPMLCSALQLHRASYKRKIYFYFDNMITKARFD</sequence>
<accession>A0A9C6X8Y1</accession>
<evidence type="ECO:0000256" key="1">
    <source>
        <dbReference type="SAM" id="MobiDB-lite"/>
    </source>
</evidence>
<dbReference type="KEGG" id="foc:127751602"/>
<dbReference type="RefSeq" id="XP_052131342.1">
    <property type="nucleotide sequence ID" value="XM_052275382.1"/>
</dbReference>
<name>A0A9C6X8Y1_FRAOC</name>
<proteinExistence type="predicted"/>
<feature type="region of interest" description="Disordered" evidence="1">
    <location>
        <begin position="70"/>
        <end position="196"/>
    </location>
</feature>
<feature type="compositionally biased region" description="Polar residues" evidence="1">
    <location>
        <begin position="226"/>
        <end position="240"/>
    </location>
</feature>
<dbReference type="Proteomes" id="UP000504606">
    <property type="component" value="Unplaced"/>
</dbReference>
<protein>
    <submittedName>
        <fullName evidence="3">MHC class II regulatory factor RFX1-like</fullName>
    </submittedName>
</protein>
<keyword evidence="2" id="KW-1185">Reference proteome</keyword>
<evidence type="ECO:0000313" key="3">
    <source>
        <dbReference type="RefSeq" id="XP_052131342.1"/>
    </source>
</evidence>
<feature type="compositionally biased region" description="Polar residues" evidence="1">
    <location>
        <begin position="187"/>
        <end position="196"/>
    </location>
</feature>
<feature type="region of interest" description="Disordered" evidence="1">
    <location>
        <begin position="210"/>
        <end position="240"/>
    </location>
</feature>
<reference evidence="3" key="1">
    <citation type="submission" date="2025-08" db="UniProtKB">
        <authorList>
            <consortium name="RefSeq"/>
        </authorList>
    </citation>
    <scope>IDENTIFICATION</scope>
    <source>
        <tissue evidence="3">Whole organism</tissue>
    </source>
</reference>
<feature type="compositionally biased region" description="Low complexity" evidence="1">
    <location>
        <begin position="161"/>
        <end position="176"/>
    </location>
</feature>
<gene>
    <name evidence="3" type="primary">LOC127751602</name>
</gene>
<organism evidence="2 3">
    <name type="scientific">Frankliniella occidentalis</name>
    <name type="common">Western flower thrips</name>
    <name type="synonym">Euthrips occidentalis</name>
    <dbReference type="NCBI Taxonomy" id="133901"/>
    <lineage>
        <taxon>Eukaryota</taxon>
        <taxon>Metazoa</taxon>
        <taxon>Ecdysozoa</taxon>
        <taxon>Arthropoda</taxon>
        <taxon>Hexapoda</taxon>
        <taxon>Insecta</taxon>
        <taxon>Pterygota</taxon>
        <taxon>Neoptera</taxon>
        <taxon>Paraneoptera</taxon>
        <taxon>Thysanoptera</taxon>
        <taxon>Terebrantia</taxon>
        <taxon>Thripoidea</taxon>
        <taxon>Thripidae</taxon>
        <taxon>Frankliniella</taxon>
    </lineage>
</organism>
<dbReference type="GeneID" id="127751602"/>
<feature type="compositionally biased region" description="Low complexity" evidence="1">
    <location>
        <begin position="85"/>
        <end position="121"/>
    </location>
</feature>
<evidence type="ECO:0000313" key="2">
    <source>
        <dbReference type="Proteomes" id="UP000504606"/>
    </source>
</evidence>
<feature type="compositionally biased region" description="Acidic residues" evidence="1">
    <location>
        <begin position="8"/>
        <end position="21"/>
    </location>
</feature>
<dbReference type="AlphaFoldDB" id="A0A9C6X8Y1"/>
<feature type="region of interest" description="Disordered" evidence="1">
    <location>
        <begin position="1"/>
        <end position="42"/>
    </location>
</feature>